<evidence type="ECO:0000313" key="2">
    <source>
        <dbReference type="EMBL" id="KAF2246002.1"/>
    </source>
</evidence>
<dbReference type="RefSeq" id="XP_033681006.1">
    <property type="nucleotide sequence ID" value="XM_033827019.1"/>
</dbReference>
<feature type="chain" id="PRO_5025625399" description="Secreted protein" evidence="1">
    <location>
        <begin position="21"/>
        <end position="132"/>
    </location>
</feature>
<name>A0A6A6I7R5_9PLEO</name>
<dbReference type="GeneID" id="54580349"/>
<evidence type="ECO:0000256" key="1">
    <source>
        <dbReference type="SAM" id="SignalP"/>
    </source>
</evidence>
<keyword evidence="1" id="KW-0732">Signal</keyword>
<dbReference type="EMBL" id="ML987199">
    <property type="protein sequence ID" value="KAF2246002.1"/>
    <property type="molecule type" value="Genomic_DNA"/>
</dbReference>
<protein>
    <recommendedName>
        <fullName evidence="4">Secreted protein</fullName>
    </recommendedName>
</protein>
<dbReference type="AlphaFoldDB" id="A0A6A6I7R5"/>
<sequence length="132" mass="14284">MFHQTVFLAFLAGVLPLAHALPADAAADASEQHFTIRSATDMKTCSVTLFDQPSYVGKQVGVTAPASICVTVDYVWLPNGVQSMFIKSPDCVCRVGLNPENRHCAALRPVYGIKPPGYGNFSQYPVQCFACE</sequence>
<dbReference type="Proteomes" id="UP000800094">
    <property type="component" value="Unassembled WGS sequence"/>
</dbReference>
<evidence type="ECO:0008006" key="4">
    <source>
        <dbReference type="Google" id="ProtNLM"/>
    </source>
</evidence>
<evidence type="ECO:0000313" key="3">
    <source>
        <dbReference type="Proteomes" id="UP000800094"/>
    </source>
</evidence>
<keyword evidence="3" id="KW-1185">Reference proteome</keyword>
<proteinExistence type="predicted"/>
<organism evidence="2 3">
    <name type="scientific">Trematosphaeria pertusa</name>
    <dbReference type="NCBI Taxonomy" id="390896"/>
    <lineage>
        <taxon>Eukaryota</taxon>
        <taxon>Fungi</taxon>
        <taxon>Dikarya</taxon>
        <taxon>Ascomycota</taxon>
        <taxon>Pezizomycotina</taxon>
        <taxon>Dothideomycetes</taxon>
        <taxon>Pleosporomycetidae</taxon>
        <taxon>Pleosporales</taxon>
        <taxon>Massarineae</taxon>
        <taxon>Trematosphaeriaceae</taxon>
        <taxon>Trematosphaeria</taxon>
    </lineage>
</organism>
<feature type="signal peptide" evidence="1">
    <location>
        <begin position="1"/>
        <end position="20"/>
    </location>
</feature>
<accession>A0A6A6I7R5</accession>
<gene>
    <name evidence="2" type="ORF">BU26DRAFT_507662</name>
</gene>
<reference evidence="2" key="1">
    <citation type="journal article" date="2020" name="Stud. Mycol.">
        <title>101 Dothideomycetes genomes: a test case for predicting lifestyles and emergence of pathogens.</title>
        <authorList>
            <person name="Haridas S."/>
            <person name="Albert R."/>
            <person name="Binder M."/>
            <person name="Bloem J."/>
            <person name="Labutti K."/>
            <person name="Salamov A."/>
            <person name="Andreopoulos B."/>
            <person name="Baker S."/>
            <person name="Barry K."/>
            <person name="Bills G."/>
            <person name="Bluhm B."/>
            <person name="Cannon C."/>
            <person name="Castanera R."/>
            <person name="Culley D."/>
            <person name="Daum C."/>
            <person name="Ezra D."/>
            <person name="Gonzalez J."/>
            <person name="Henrissat B."/>
            <person name="Kuo A."/>
            <person name="Liang C."/>
            <person name="Lipzen A."/>
            <person name="Lutzoni F."/>
            <person name="Magnuson J."/>
            <person name="Mondo S."/>
            <person name="Nolan M."/>
            <person name="Ohm R."/>
            <person name="Pangilinan J."/>
            <person name="Park H.-J."/>
            <person name="Ramirez L."/>
            <person name="Alfaro M."/>
            <person name="Sun H."/>
            <person name="Tritt A."/>
            <person name="Yoshinaga Y."/>
            <person name="Zwiers L.-H."/>
            <person name="Turgeon B."/>
            <person name="Goodwin S."/>
            <person name="Spatafora J."/>
            <person name="Crous P."/>
            <person name="Grigoriev I."/>
        </authorList>
    </citation>
    <scope>NUCLEOTIDE SEQUENCE</scope>
    <source>
        <strain evidence="2">CBS 122368</strain>
    </source>
</reference>